<dbReference type="Proteomes" id="UP000256970">
    <property type="component" value="Unassembled WGS sequence"/>
</dbReference>
<organism evidence="2 3">
    <name type="scientific">Tetradesmus obliquus</name>
    <name type="common">Green alga</name>
    <name type="synonym">Acutodesmus obliquus</name>
    <dbReference type="NCBI Taxonomy" id="3088"/>
    <lineage>
        <taxon>Eukaryota</taxon>
        <taxon>Viridiplantae</taxon>
        <taxon>Chlorophyta</taxon>
        <taxon>core chlorophytes</taxon>
        <taxon>Chlorophyceae</taxon>
        <taxon>CS clade</taxon>
        <taxon>Sphaeropleales</taxon>
        <taxon>Scenedesmaceae</taxon>
        <taxon>Tetradesmus</taxon>
    </lineage>
</organism>
<feature type="region of interest" description="Disordered" evidence="1">
    <location>
        <begin position="1"/>
        <end position="27"/>
    </location>
</feature>
<evidence type="ECO:0000256" key="1">
    <source>
        <dbReference type="SAM" id="MobiDB-lite"/>
    </source>
</evidence>
<keyword evidence="3" id="KW-1185">Reference proteome</keyword>
<gene>
    <name evidence="2" type="ORF">BQ4739_LOCUS11133</name>
</gene>
<feature type="compositionally biased region" description="Polar residues" evidence="1">
    <location>
        <begin position="15"/>
        <end position="25"/>
    </location>
</feature>
<evidence type="ECO:0000313" key="2">
    <source>
        <dbReference type="EMBL" id="SZX70980.1"/>
    </source>
</evidence>
<dbReference type="EMBL" id="FNXT01001021">
    <property type="protein sequence ID" value="SZX70980.1"/>
    <property type="molecule type" value="Genomic_DNA"/>
</dbReference>
<sequence>MRVKPGRSRPAPLSPVSSDKTQSLNAPKVQVHSYYSNDRPEQAVHELVERRVRSSLKLIQRGELTPSQALRAVVNCLADELTDSQYHCLLCYFKAKQAKGQLAPAKQLLLQQLYNAKAGLPATAAANTRDQERQTAAFASFAYPSHGLPSPASQTAVGGVIDAAKGSAADQGALWRGTTTAGVFEPVAVKQQSQQQQQQQQQQLFWTGKAAALTSDRLQLDV</sequence>
<evidence type="ECO:0000313" key="3">
    <source>
        <dbReference type="Proteomes" id="UP000256970"/>
    </source>
</evidence>
<protein>
    <submittedName>
        <fullName evidence="2">Uncharacterized protein</fullName>
    </submittedName>
</protein>
<dbReference type="AlphaFoldDB" id="A0A383W1A9"/>
<reference evidence="2 3" key="1">
    <citation type="submission" date="2016-10" db="EMBL/GenBank/DDBJ databases">
        <authorList>
            <person name="Cai Z."/>
        </authorList>
    </citation>
    <scope>NUCLEOTIDE SEQUENCE [LARGE SCALE GENOMIC DNA]</scope>
</reference>
<proteinExistence type="predicted"/>
<accession>A0A383W1A9</accession>
<name>A0A383W1A9_TETOB</name>